<gene>
    <name evidence="12" type="ORF">F503_08487</name>
</gene>
<feature type="region of interest" description="Disordered" evidence="7">
    <location>
        <begin position="618"/>
        <end position="641"/>
    </location>
</feature>
<dbReference type="GO" id="GO:0005524">
    <property type="term" value="F:ATP binding"/>
    <property type="evidence" value="ECO:0007669"/>
    <property type="project" value="UniProtKB-KW"/>
</dbReference>
<dbReference type="InterPro" id="IPR002204">
    <property type="entry name" value="3-OH-isobutyrate_DH-rel_CS"/>
</dbReference>
<dbReference type="InterPro" id="IPR008927">
    <property type="entry name" value="6-PGluconate_DH-like_C_sf"/>
</dbReference>
<accession>S3CNP2</accession>
<feature type="domain" description="Four-carbon acid sugar kinase N-terminal" evidence="9">
    <location>
        <begin position="677"/>
        <end position="924"/>
    </location>
</feature>
<evidence type="ECO:0000313" key="12">
    <source>
        <dbReference type="EMBL" id="EPE02180.1"/>
    </source>
</evidence>
<comment type="similarity">
    <text evidence="1">Belongs to the four-carbon acid sugar kinase family.</text>
</comment>
<dbReference type="OrthoDB" id="48988at2759"/>
<dbReference type="Gene3D" id="1.10.1040.10">
    <property type="entry name" value="N-(1-d-carboxylethyl)-l-norvaline Dehydrogenase, domain 2"/>
    <property type="match status" value="2"/>
</dbReference>
<dbReference type="EMBL" id="KE148185">
    <property type="protein sequence ID" value="EPE02180.1"/>
    <property type="molecule type" value="Genomic_DNA"/>
</dbReference>
<dbReference type="InterPro" id="IPR010737">
    <property type="entry name" value="4-carb_acid_sugar_kinase_N"/>
</dbReference>
<evidence type="ECO:0000256" key="5">
    <source>
        <dbReference type="ARBA" id="ARBA00022840"/>
    </source>
</evidence>
<dbReference type="Gene3D" id="3.40.50.10840">
    <property type="entry name" value="Putative sugar-binding, N-terminal domain"/>
    <property type="match status" value="1"/>
</dbReference>
<dbReference type="InterPro" id="IPR029154">
    <property type="entry name" value="HIBADH-like_NADP-bd"/>
</dbReference>
<reference evidence="12 13" key="1">
    <citation type="journal article" date="2013" name="BMC Genomics">
        <title>The genome and transcriptome of the pine saprophyte Ophiostoma piceae, and a comparison with the bark beetle-associated pine pathogen Grosmannia clavigera.</title>
        <authorList>
            <person name="Haridas S."/>
            <person name="Wang Y."/>
            <person name="Lim L."/>
            <person name="Massoumi Alamouti S."/>
            <person name="Jackman S."/>
            <person name="Docking R."/>
            <person name="Robertson G."/>
            <person name="Birol I."/>
            <person name="Bohlmann J."/>
            <person name="Breuil C."/>
        </authorList>
    </citation>
    <scope>NUCLEOTIDE SEQUENCE [LARGE SCALE GENOMIC DNA]</scope>
    <source>
        <strain evidence="12 13">UAMH 11346</strain>
    </source>
</reference>
<feature type="domain" description="6-phosphogluconate dehydrogenase NADP-binding" evidence="8">
    <location>
        <begin position="5"/>
        <end position="166"/>
    </location>
</feature>
<dbReference type="OMA" id="ECRDIKL"/>
<keyword evidence="2" id="KW-0808">Transferase</keyword>
<keyword evidence="3" id="KW-0547">Nucleotide-binding</keyword>
<feature type="domain" description="6-phosphogluconate dehydrogenase NADP-binding" evidence="8">
    <location>
        <begin position="325"/>
        <end position="482"/>
    </location>
</feature>
<dbReference type="Pfam" id="PF17042">
    <property type="entry name" value="NBD_C"/>
    <property type="match status" value="1"/>
</dbReference>
<dbReference type="InterPro" id="IPR006115">
    <property type="entry name" value="6PGDH_NADP-bd"/>
</dbReference>
<dbReference type="Pfam" id="PF03446">
    <property type="entry name" value="NAD_binding_2"/>
    <property type="match status" value="2"/>
</dbReference>
<evidence type="ECO:0000256" key="4">
    <source>
        <dbReference type="ARBA" id="ARBA00022777"/>
    </source>
</evidence>
<dbReference type="InterPro" id="IPR036291">
    <property type="entry name" value="NAD(P)-bd_dom_sf"/>
</dbReference>
<dbReference type="SUPFAM" id="SSF51735">
    <property type="entry name" value="NAD(P)-binding Rossmann-fold domains"/>
    <property type="match status" value="2"/>
</dbReference>
<evidence type="ECO:0000259" key="9">
    <source>
        <dbReference type="Pfam" id="PF07005"/>
    </source>
</evidence>
<evidence type="ECO:0000259" key="11">
    <source>
        <dbReference type="Pfam" id="PF17042"/>
    </source>
</evidence>
<evidence type="ECO:0000256" key="7">
    <source>
        <dbReference type="SAM" id="MobiDB-lite"/>
    </source>
</evidence>
<sequence length="1132" mass="118990">MSPPIGVIGLGAIGSRVAAHLVQTNQYTVWGFDIDAGRTEAFTQQGGHAGTSARQVAEQSHVLVCLVAEEEQVSDVLFNAGTGVIQALPKYASVLICSTVSPAFYDGLELQLARLARSDIQILDCPVSGGIEQAAAGQLTVIASATGDALASVDSLLHNIAAKLFVVPGGLGTASKFKMIDQLLVGVHVAAAAEALALATKAGLDTREVYDIIVTAAGNSFAFEDRVPRMLESNWATPISPLDTLLRDLATAVSAGRRLRFPLPLAAATEQLFITASADGYGQQDDASLVRLFLPLLPDAVRTGSSAPGTYRQLVPVVPGREISKVGMIGLGAMGQGMAVSLLRAGYAVHGYDVFGKAVDKFLAHGGASSAASSPVAAARDTDVLILMVQNAVQAEDLLFGSGEVVKTLPDGAVVILSSTVPPHFVRSLQTRLDALNRGIQLLDAPVSGGVARAASGNLTIICSGNESVVCQIYKLLMAMTGTTDNLRFVQGGVGAASSVKCVNQLLAGVHIAAAAEAMAFGAHLGLDAQLLYDIMGSSAASSWMFVNRVPQMLNSDWTPHSALAIFVKDLGIVLEEGKRLGCVCPISAVSHNLYIAGAARGLSGEADAGVIRLWPTSSSPSELAQDAEKGPVEEDEPKPTSLLLNDTLQSLPAERTEDVLGAIHKIVMEDRKAPTLVVLDDDPTGTQTCHNIDVLLVWDNHTLDEAFRRSPTGFFILTNSRSLPSAAARSLLLEICGQVKRAAARASAMFDIVLRGDSTLRGHVREEIETAESVVGHFDGWVIAPFFFQGGRYTIDDIHYVAEGETLVPASETPFAQDATFGYKNANLRKYMVEKFPHQLTSAADNAFVSISIRDIRIGGPEAVKQKLLSVPPCSKMPTKPSIIIVNAAAESDMHIVVSGLLAAAQTSGRRYLYRVGAAFVSSRLGIPQIPPLTLTDLVGPVNSSTTPATPPRGGLIVCGSYVPKTTAQLKVLRERRGDALAVIELDVNMLVANGGTGEAAAELVNKAANEAERTISKGKDVLVMTSRLLITGTDALGVGAKVAAALVDVVNKIGVRPRYLIAKGGITSSDAASKSLRMRRARVLGQAAPGVPIWRSDETTCRFPGIPYVVFPGNVGNNETLATLVSGWAQ</sequence>
<dbReference type="PROSITE" id="PS00065">
    <property type="entry name" value="D_2_HYDROXYACID_DH_1"/>
    <property type="match status" value="1"/>
</dbReference>
<organism evidence="12 13">
    <name type="scientific">Ophiostoma piceae (strain UAMH 11346)</name>
    <name type="common">Sap stain fungus</name>
    <dbReference type="NCBI Taxonomy" id="1262450"/>
    <lineage>
        <taxon>Eukaryota</taxon>
        <taxon>Fungi</taxon>
        <taxon>Dikarya</taxon>
        <taxon>Ascomycota</taxon>
        <taxon>Pezizomycotina</taxon>
        <taxon>Sordariomycetes</taxon>
        <taxon>Sordariomycetidae</taxon>
        <taxon>Ophiostomatales</taxon>
        <taxon>Ophiostomataceae</taxon>
        <taxon>Ophiostoma</taxon>
    </lineage>
</organism>
<dbReference type="Gene3D" id="3.40.980.20">
    <property type="entry name" value="Four-carbon acid sugar kinase, nucleotide binding domain"/>
    <property type="match status" value="1"/>
</dbReference>
<evidence type="ECO:0000256" key="6">
    <source>
        <dbReference type="ARBA" id="ARBA00023277"/>
    </source>
</evidence>
<dbReference type="PANTHER" id="PTHR43060">
    <property type="entry name" value="3-HYDROXYISOBUTYRATE DEHYDROGENASE-LIKE 1, MITOCHONDRIAL-RELATED"/>
    <property type="match status" value="1"/>
</dbReference>
<dbReference type="eggNOG" id="KOG0409">
    <property type="taxonomic scope" value="Eukaryota"/>
</dbReference>
<dbReference type="GO" id="GO:0016301">
    <property type="term" value="F:kinase activity"/>
    <property type="evidence" value="ECO:0007669"/>
    <property type="project" value="UniProtKB-KW"/>
</dbReference>
<dbReference type="PANTHER" id="PTHR43060:SF17">
    <property type="entry name" value="L-THREONATE DEHYDROGENASE"/>
    <property type="match status" value="1"/>
</dbReference>
<dbReference type="PROSITE" id="PS00895">
    <property type="entry name" value="3_HYDROXYISOBUT_DH"/>
    <property type="match status" value="1"/>
</dbReference>
<dbReference type="InterPro" id="IPR031475">
    <property type="entry name" value="NBD_C"/>
</dbReference>
<keyword evidence="4" id="KW-0418">Kinase</keyword>
<dbReference type="Gene3D" id="3.40.50.720">
    <property type="entry name" value="NAD(P)-binding Rossmann-like Domain"/>
    <property type="match status" value="2"/>
</dbReference>
<keyword evidence="5" id="KW-0067">ATP-binding</keyword>
<dbReference type="VEuPathDB" id="FungiDB:F503_08487"/>
<dbReference type="Pfam" id="PF07005">
    <property type="entry name" value="SBD_N"/>
    <property type="match status" value="1"/>
</dbReference>
<evidence type="ECO:0000256" key="2">
    <source>
        <dbReference type="ARBA" id="ARBA00022679"/>
    </source>
</evidence>
<keyword evidence="13" id="KW-1185">Reference proteome</keyword>
<protein>
    <submittedName>
        <fullName evidence="12">Ketose-bisphosphate aldolase class-ii-like protein</fullName>
    </submittedName>
</protein>
<dbReference type="AlphaFoldDB" id="S3CNP2"/>
<name>S3CNP2_OPHP1</name>
<dbReference type="Pfam" id="PF14833">
    <property type="entry name" value="NAD_binding_11"/>
    <property type="match status" value="2"/>
</dbReference>
<dbReference type="GO" id="GO:0050661">
    <property type="term" value="F:NADP binding"/>
    <property type="evidence" value="ECO:0007669"/>
    <property type="project" value="InterPro"/>
</dbReference>
<dbReference type="SUPFAM" id="SSF142764">
    <property type="entry name" value="YgbK-like"/>
    <property type="match status" value="1"/>
</dbReference>
<proteinExistence type="inferred from homology"/>
<dbReference type="InterPro" id="IPR013328">
    <property type="entry name" value="6PGD_dom2"/>
</dbReference>
<evidence type="ECO:0000313" key="13">
    <source>
        <dbReference type="Proteomes" id="UP000016923"/>
    </source>
</evidence>
<dbReference type="SUPFAM" id="SSF48179">
    <property type="entry name" value="6-phosphogluconate dehydrogenase C-terminal domain-like"/>
    <property type="match status" value="2"/>
</dbReference>
<feature type="domain" description="Four-carbon acid sugar kinase nucleotide binding" evidence="11">
    <location>
        <begin position="957"/>
        <end position="1123"/>
    </location>
</feature>
<dbReference type="GO" id="GO:0016491">
    <property type="term" value="F:oxidoreductase activity"/>
    <property type="evidence" value="ECO:0007669"/>
    <property type="project" value="InterPro"/>
</dbReference>
<evidence type="ECO:0000256" key="3">
    <source>
        <dbReference type="ARBA" id="ARBA00022741"/>
    </source>
</evidence>
<dbReference type="InterPro" id="IPR029752">
    <property type="entry name" value="D-isomer_DH_CS1"/>
</dbReference>
<dbReference type="STRING" id="1262450.S3CNP2"/>
<dbReference type="Proteomes" id="UP000016923">
    <property type="component" value="Unassembled WGS sequence"/>
</dbReference>
<dbReference type="HOGENOM" id="CLU_002829_0_0_1"/>
<dbReference type="GO" id="GO:0051287">
    <property type="term" value="F:NAD binding"/>
    <property type="evidence" value="ECO:0007669"/>
    <property type="project" value="InterPro"/>
</dbReference>
<evidence type="ECO:0000259" key="10">
    <source>
        <dbReference type="Pfam" id="PF14833"/>
    </source>
</evidence>
<dbReference type="InterPro" id="IPR042213">
    <property type="entry name" value="NBD_C_sf"/>
</dbReference>
<dbReference type="InterPro" id="IPR037051">
    <property type="entry name" value="4-carb_acid_sugar_kinase_N_sf"/>
</dbReference>
<feature type="domain" description="3-hydroxyisobutyrate dehydrogenase-like NAD-binding" evidence="10">
    <location>
        <begin position="172"/>
        <end position="292"/>
    </location>
</feature>
<keyword evidence="6" id="KW-0119">Carbohydrate metabolism</keyword>
<feature type="domain" description="3-hydroxyisobutyrate dehydrogenase-like NAD-binding" evidence="10">
    <location>
        <begin position="495"/>
        <end position="614"/>
    </location>
</feature>
<evidence type="ECO:0000256" key="1">
    <source>
        <dbReference type="ARBA" id="ARBA00005715"/>
    </source>
</evidence>
<evidence type="ECO:0000259" key="8">
    <source>
        <dbReference type="Pfam" id="PF03446"/>
    </source>
</evidence>